<organism evidence="3 5">
    <name type="scientific">Labeo rohita</name>
    <name type="common">Indian major carp</name>
    <name type="synonym">Cyprinus rohita</name>
    <dbReference type="NCBI Taxonomy" id="84645"/>
    <lineage>
        <taxon>Eukaryota</taxon>
        <taxon>Metazoa</taxon>
        <taxon>Chordata</taxon>
        <taxon>Craniata</taxon>
        <taxon>Vertebrata</taxon>
        <taxon>Euteleostomi</taxon>
        <taxon>Actinopterygii</taxon>
        <taxon>Neopterygii</taxon>
        <taxon>Teleostei</taxon>
        <taxon>Ostariophysi</taxon>
        <taxon>Cypriniformes</taxon>
        <taxon>Cyprinidae</taxon>
        <taxon>Labeoninae</taxon>
        <taxon>Labeonini</taxon>
        <taxon>Labeo</taxon>
    </lineage>
</organism>
<feature type="compositionally biased region" description="Basic and acidic residues" evidence="1">
    <location>
        <begin position="1012"/>
        <end position="1021"/>
    </location>
</feature>
<dbReference type="EMBL" id="QBIY01011283">
    <property type="protein sequence ID" value="RXN33254.1"/>
    <property type="molecule type" value="Genomic_DNA"/>
</dbReference>
<feature type="region of interest" description="Disordered" evidence="1">
    <location>
        <begin position="469"/>
        <end position="492"/>
    </location>
</feature>
<evidence type="ECO:0000259" key="2">
    <source>
        <dbReference type="Pfam" id="PF13926"/>
    </source>
</evidence>
<feature type="domain" description="DUF4211" evidence="2">
    <location>
        <begin position="1183"/>
        <end position="1290"/>
    </location>
</feature>
<evidence type="ECO:0000256" key="1">
    <source>
        <dbReference type="SAM" id="MobiDB-lite"/>
    </source>
</evidence>
<feature type="region of interest" description="Disordered" evidence="1">
    <location>
        <begin position="43"/>
        <end position="78"/>
    </location>
</feature>
<dbReference type="Pfam" id="PF13926">
    <property type="entry name" value="DUF4211"/>
    <property type="match status" value="1"/>
</dbReference>
<feature type="region of interest" description="Disordered" evidence="1">
    <location>
        <begin position="297"/>
        <end position="405"/>
    </location>
</feature>
<feature type="compositionally biased region" description="Low complexity" evidence="1">
    <location>
        <begin position="589"/>
        <end position="600"/>
    </location>
</feature>
<dbReference type="InterPro" id="IPR025451">
    <property type="entry name" value="DUF4211"/>
</dbReference>
<feature type="compositionally biased region" description="Polar residues" evidence="1">
    <location>
        <begin position="270"/>
        <end position="285"/>
    </location>
</feature>
<feature type="region of interest" description="Disordered" evidence="1">
    <location>
        <begin position="537"/>
        <end position="561"/>
    </location>
</feature>
<feature type="compositionally biased region" description="Polar residues" evidence="1">
    <location>
        <begin position="469"/>
        <end position="480"/>
    </location>
</feature>
<evidence type="ECO:0000313" key="5">
    <source>
        <dbReference type="Proteomes" id="UP000290572"/>
    </source>
</evidence>
<dbReference type="STRING" id="84645.A0A498NFF3"/>
<comment type="caution">
    <text evidence="3">The sequence shown here is derived from an EMBL/GenBank/DDBJ whole genome shotgun (WGS) entry which is preliminary data.</text>
</comment>
<gene>
    <name evidence="4" type="ORF">ROHU_004370</name>
    <name evidence="3" type="ORF">ROHU_017921</name>
</gene>
<sequence>MMERNYPSSSFTEPVSAAAQSAGWAYKPSSGYGSTQLDSELLQRQTFASSHQPTFTTTHHPAGVFDSNQHSTTSSNTTESSVMNFLSAIESRGLQAGPAGSTLLPSFRSPSWQTGANSSTELYLTGALHPSGTFPTPSALSSYQHPSAFPTRSFTTASAPAVQDSTFNSSNGLLSPNDPLLQLKSSQYTVPTALAFGGTSLGAGLPPQSSTYRSAQESAPHLLQPQFSLLSASLGSSQQAPQPYGGPVFSGSIERALQRECSVIKHHQRPSSTQPVQEQLASGAQHSLQGYLHDESDVSYQQDPSPHTPIPCSPAGDPSPLNGTTQQKTASQAALQQTQAYVSSAPSPGFSSSSGVKVKDGSSKIAQHPSENTDTQAQASSPSMQPQSYSSPAQKQSSVIASQSQPYTSTQLPGLVSVSASHTYITSQSLSSNLSQTQAFSSSLPEKLPSIYKTLPSFTSHSEAETSVSQSLIYSSSPQQDLPPAGNREGYESQVQTLCMGSPSQSYSSSHSQGLPTISFYTQGLASASIPSQNYVSSQSLTPVPSFSPSRARNLSTNPGQDYILMQSPPGSKTDSALLQQKYMLSVQSTTSSSPAHTHSLPNSQSSIELKPHQQDERMFLSSKEGSEELPLEDVQALQKGSMVSANEIGAQNSTKNDVYVVSKMEDRHNTQSVIRSNSRTEEQQILTHLETSKELATSANTPSDPKSNPLLMHSTHAPLSADQLKQHTLFLKGSSSQQQNLQGQIIRVQPTDPRHLSEDQTQFIRVPNAQVLLDPTHMIVLQQPVLTSGQNQPKQTMYMQSVPVQYLQMNSDTVNLTVNGRHSQQESTKQDPTQKDNFNQSNPHDAKQNFTLSSVCFPDSMLLADERNILSNVDDILAATAAACGVTPQDFVKSTSSDADMSSVANSVDSKCNFQSAENRLDSFPSQHMIIANSQAMTIIGAQTTYSKDETEGHQVFTLANSNNQPERLDEELQRNLETLPSFSSDEDDSVGKNQDLQKSITSALSSLDEPSDKKQKFGDSTKQLQASGTQPIDAKPQNQQKALQKMSTEELLKDVPLDKLAVQLNSVAIEGLLDEELSDSGGEGMYRERDEFVVRNEDIERLEITMKAGVEPPAIWKVQKALLQKFVPELRDGKRVFFATNSYLGYFGDAKSMYRRVHVKFLDTVNKREYVRVCSRKPRCKPMHSMRTMKETFKSFVELLISIALDADVMNALERENDELLLPHMKRVDGMITDNRRRLLPKLRMGQIFKNALDSFPELSVVTELKTDCETPVFKVRLSGKAYNRKTMKPSKSPGKLPLEYTVDQQKTKWFSLYHSLQHYKYHTYLMCMEEIRLLKSRGKDLGQEETVQTCMGNRTWVEGLFDRFGELLTQVQQACL</sequence>
<feature type="compositionally biased region" description="Low complexity" evidence="1">
    <location>
        <begin position="324"/>
        <end position="356"/>
    </location>
</feature>
<feature type="region of interest" description="Disordered" evidence="1">
    <location>
        <begin position="821"/>
        <end position="847"/>
    </location>
</feature>
<dbReference type="EMBL" id="QBIY01011651">
    <property type="protein sequence ID" value="RXN30185.1"/>
    <property type="molecule type" value="Genomic_DNA"/>
</dbReference>
<feature type="region of interest" description="Disordered" evidence="1">
    <location>
        <begin position="265"/>
        <end position="285"/>
    </location>
</feature>
<dbReference type="Proteomes" id="UP000290572">
    <property type="component" value="Unassembled WGS sequence"/>
</dbReference>
<evidence type="ECO:0000313" key="3">
    <source>
        <dbReference type="EMBL" id="RXN30185.1"/>
    </source>
</evidence>
<feature type="compositionally biased region" description="Polar residues" evidence="1">
    <location>
        <begin position="836"/>
        <end position="847"/>
    </location>
</feature>
<feature type="compositionally biased region" description="Polar residues" evidence="1">
    <location>
        <begin position="43"/>
        <end position="59"/>
    </location>
</feature>
<feature type="compositionally biased region" description="Low complexity" evidence="1">
    <location>
        <begin position="376"/>
        <end position="394"/>
    </location>
</feature>
<dbReference type="PANTHER" id="PTHR14709">
    <property type="entry name" value="GLUTAMINE AND SERINE-RICH PROTEIN 1-RELATED"/>
    <property type="match status" value="1"/>
</dbReference>
<proteinExistence type="predicted"/>
<feature type="compositionally biased region" description="Polar residues" evidence="1">
    <location>
        <begin position="395"/>
        <end position="405"/>
    </location>
</feature>
<feature type="region of interest" description="Disordered" evidence="1">
    <location>
        <begin position="586"/>
        <end position="615"/>
    </location>
</feature>
<name>A0A498NFF3_LABRO</name>
<dbReference type="InterPro" id="IPR052466">
    <property type="entry name" value="DNA_MethProtect_Complex"/>
</dbReference>
<keyword evidence="5" id="KW-1185">Reference proteome</keyword>
<evidence type="ECO:0000313" key="4">
    <source>
        <dbReference type="EMBL" id="RXN33254.1"/>
    </source>
</evidence>
<protein>
    <submittedName>
        <fullName evidence="3">Glutamine and serine-rich 1-like protein</fullName>
    </submittedName>
</protein>
<reference evidence="3 5" key="1">
    <citation type="submission" date="2018-03" db="EMBL/GenBank/DDBJ databases">
        <title>Draft genome sequence of Rohu Carp (Labeo rohita).</title>
        <authorList>
            <person name="Das P."/>
            <person name="Kushwaha B."/>
            <person name="Joshi C.G."/>
            <person name="Kumar D."/>
            <person name="Nagpure N.S."/>
            <person name="Sahoo L."/>
            <person name="Das S.P."/>
            <person name="Bit A."/>
            <person name="Patnaik S."/>
            <person name="Meher P.K."/>
            <person name="Jayasankar P."/>
            <person name="Koringa P.G."/>
            <person name="Patel N.V."/>
            <person name="Hinsu A.T."/>
            <person name="Kumar R."/>
            <person name="Pandey M."/>
            <person name="Agarwal S."/>
            <person name="Srivastava S."/>
            <person name="Singh M."/>
            <person name="Iquebal M.A."/>
            <person name="Jaiswal S."/>
            <person name="Angadi U.B."/>
            <person name="Kumar N."/>
            <person name="Raza M."/>
            <person name="Shah T.M."/>
            <person name="Rai A."/>
            <person name="Jena J.K."/>
        </authorList>
    </citation>
    <scope>NUCLEOTIDE SEQUENCE [LARGE SCALE GENOMIC DNA]</scope>
    <source>
        <strain evidence="3">DASCIFA01</strain>
        <tissue evidence="3">Testis</tissue>
    </source>
</reference>
<feature type="compositionally biased region" description="Polar residues" evidence="1">
    <location>
        <begin position="537"/>
        <end position="560"/>
    </location>
</feature>
<feature type="compositionally biased region" description="Polar residues" evidence="1">
    <location>
        <begin position="1022"/>
        <end position="1047"/>
    </location>
</feature>
<accession>A0A498NFF3</accession>
<feature type="region of interest" description="Disordered" evidence="1">
    <location>
        <begin position="1004"/>
        <end position="1047"/>
    </location>
</feature>
<dbReference type="PANTHER" id="PTHR14709:SF2">
    <property type="entry name" value="GLUTAMINE AND SERINE-RICH PROTEIN 1"/>
    <property type="match status" value="1"/>
</dbReference>